<dbReference type="EMBL" id="BABT02000165">
    <property type="protein sequence ID" value="GAA98846.1"/>
    <property type="molecule type" value="Genomic_DNA"/>
</dbReference>
<evidence type="ECO:0000256" key="3">
    <source>
        <dbReference type="ARBA" id="ARBA00022574"/>
    </source>
</evidence>
<dbReference type="InterPro" id="IPR015943">
    <property type="entry name" value="WD40/YVTN_repeat-like_dom_sf"/>
</dbReference>
<evidence type="ECO:0000256" key="7">
    <source>
        <dbReference type="HAMAP-Rule" id="MF_03008"/>
    </source>
</evidence>
<dbReference type="PROSITE" id="PS50294">
    <property type="entry name" value="WD_REPEATS_REGION"/>
    <property type="match status" value="2"/>
</dbReference>
<comment type="function">
    <text evidence="7">Component of the eukaryotic translation initiation factor 3 (eIF-3) complex, which is involved in protein synthesis of a specialized repertoire of mRNAs and, together with other initiation factors, stimulates binding of mRNA and methionyl-tRNAi to the 40S ribosome. The eIF-3 complex specifically targets and initiates translation of a subset of mRNAs involved in cell proliferation.</text>
</comment>
<dbReference type="PROSITE" id="PS00678">
    <property type="entry name" value="WD_REPEATS_1"/>
    <property type="match status" value="1"/>
</dbReference>
<dbReference type="FunCoup" id="G7E7N6">
    <property type="interactions" value="490"/>
</dbReference>
<keyword evidence="10" id="KW-1185">Reference proteome</keyword>
<dbReference type="InterPro" id="IPR036322">
    <property type="entry name" value="WD40_repeat_dom_sf"/>
</dbReference>
<accession>G7E7N6</accession>
<evidence type="ECO:0000256" key="6">
    <source>
        <dbReference type="ARBA" id="ARBA00038394"/>
    </source>
</evidence>
<dbReference type="STRING" id="764103.G7E7N6"/>
<evidence type="ECO:0000313" key="9">
    <source>
        <dbReference type="EMBL" id="GAA98846.1"/>
    </source>
</evidence>
<dbReference type="GO" id="GO:0033290">
    <property type="term" value="C:eukaryotic 48S preinitiation complex"/>
    <property type="evidence" value="ECO:0007669"/>
    <property type="project" value="UniProtKB-UniRule"/>
</dbReference>
<dbReference type="eggNOG" id="KOG0643">
    <property type="taxonomic scope" value="Eukaryota"/>
</dbReference>
<dbReference type="OMA" id="VWFSHNG"/>
<comment type="caution">
    <text evidence="9">The sequence shown here is derived from an EMBL/GenBank/DDBJ whole genome shotgun (WGS) entry which is preliminary data.</text>
</comment>
<evidence type="ECO:0000256" key="2">
    <source>
        <dbReference type="ARBA" id="ARBA00022540"/>
    </source>
</evidence>
<comment type="similarity">
    <text evidence="7">Belongs to the eIF-3 subunit I family.</text>
</comment>
<comment type="subcellular location">
    <subcellularLocation>
        <location evidence="7">Cytoplasm</location>
    </subcellularLocation>
</comment>
<evidence type="ECO:0000256" key="1">
    <source>
        <dbReference type="ARBA" id="ARBA00022490"/>
    </source>
</evidence>
<dbReference type="RefSeq" id="XP_014567014.1">
    <property type="nucleotide sequence ID" value="XM_014711528.1"/>
</dbReference>
<keyword evidence="1 7" id="KW-0963">Cytoplasm</keyword>
<gene>
    <name evidence="9" type="primary">Mo05534</name>
    <name evidence="7" type="synonym">TIF34</name>
    <name evidence="9" type="ORF">E5Q_05534</name>
</gene>
<dbReference type="Proteomes" id="UP000009131">
    <property type="component" value="Unassembled WGS sequence"/>
</dbReference>
<feature type="repeat" description="WD" evidence="8">
    <location>
        <begin position="6"/>
        <end position="47"/>
    </location>
</feature>
<dbReference type="GO" id="GO:0003723">
    <property type="term" value="F:RNA binding"/>
    <property type="evidence" value="ECO:0007669"/>
    <property type="project" value="TreeGrafter"/>
</dbReference>
<organism evidence="9 10">
    <name type="scientific">Mixia osmundae (strain CBS 9802 / IAM 14324 / JCM 22182 / KY 12970)</name>
    <dbReference type="NCBI Taxonomy" id="764103"/>
    <lineage>
        <taxon>Eukaryota</taxon>
        <taxon>Fungi</taxon>
        <taxon>Dikarya</taxon>
        <taxon>Basidiomycota</taxon>
        <taxon>Pucciniomycotina</taxon>
        <taxon>Mixiomycetes</taxon>
        <taxon>Mixiales</taxon>
        <taxon>Mixiaceae</taxon>
        <taxon>Mixia</taxon>
    </lineage>
</organism>
<evidence type="ECO:0000256" key="5">
    <source>
        <dbReference type="ARBA" id="ARBA00022917"/>
    </source>
</evidence>
<evidence type="ECO:0000313" key="10">
    <source>
        <dbReference type="Proteomes" id="UP000009131"/>
    </source>
</evidence>
<protein>
    <recommendedName>
        <fullName evidence="7">Eukaryotic translation initiation factor 3 subunit I</fullName>
        <shortName evidence="7">eIF3i</shortName>
    </recommendedName>
    <alternativeName>
        <fullName evidence="7">Eukaryotic translation initiation factor 3 39 kDa subunit homolog</fullName>
        <shortName evidence="7">eIF-3 39 kDa subunit homolog</shortName>
    </alternativeName>
</protein>
<dbReference type="GO" id="GO:0071541">
    <property type="term" value="C:eukaryotic translation initiation factor 3 complex, eIF3m"/>
    <property type="evidence" value="ECO:0007669"/>
    <property type="project" value="TreeGrafter"/>
</dbReference>
<dbReference type="PANTHER" id="PTHR19877:SF1">
    <property type="entry name" value="EUKARYOTIC TRANSLATION INITIATION FACTOR 3 SUBUNIT I"/>
    <property type="match status" value="1"/>
</dbReference>
<dbReference type="PROSITE" id="PS50082">
    <property type="entry name" value="WD_REPEATS_2"/>
    <property type="match status" value="2"/>
</dbReference>
<dbReference type="InParanoid" id="G7E7N6"/>
<dbReference type="InterPro" id="IPR001680">
    <property type="entry name" value="WD40_rpt"/>
</dbReference>
<reference evidence="9 10" key="2">
    <citation type="journal article" date="2012" name="Open Biol.">
        <title>Characteristics of nucleosomes and linker DNA regions on the genome of the basidiomycete Mixia osmundae revealed by mono- and dinucleosome mapping.</title>
        <authorList>
            <person name="Nishida H."/>
            <person name="Kondo S."/>
            <person name="Matsumoto T."/>
            <person name="Suzuki Y."/>
            <person name="Yoshikawa H."/>
            <person name="Taylor T.D."/>
            <person name="Sugiyama J."/>
        </authorList>
    </citation>
    <scope>NUCLEOTIDE SEQUENCE [LARGE SCALE GENOMIC DNA]</scope>
    <source>
        <strain evidence="10">CBS 9802 / IAM 14324 / JCM 22182 / KY 12970</strain>
    </source>
</reference>
<comment type="similarity">
    <text evidence="6">Belongs to the WD repeat STRAP family.</text>
</comment>
<dbReference type="SUPFAM" id="SSF50978">
    <property type="entry name" value="WD40 repeat-like"/>
    <property type="match status" value="1"/>
</dbReference>
<feature type="repeat" description="WD" evidence="8">
    <location>
        <begin position="48"/>
        <end position="89"/>
    </location>
</feature>
<keyword evidence="5 7" id="KW-0648">Protein biosynthesis</keyword>
<dbReference type="SMART" id="SM00320">
    <property type="entry name" value="WD40"/>
    <property type="match status" value="7"/>
</dbReference>
<dbReference type="PANTHER" id="PTHR19877">
    <property type="entry name" value="EUKARYOTIC TRANSLATION INITIATION FACTOR 3 SUBUNIT I"/>
    <property type="match status" value="1"/>
</dbReference>
<dbReference type="Gene3D" id="2.130.10.10">
    <property type="entry name" value="YVTN repeat-like/Quinoprotein amine dehydrogenase"/>
    <property type="match status" value="1"/>
</dbReference>
<dbReference type="GO" id="GO:0003743">
    <property type="term" value="F:translation initiation factor activity"/>
    <property type="evidence" value="ECO:0007669"/>
    <property type="project" value="UniProtKB-UniRule"/>
</dbReference>
<dbReference type="InterPro" id="IPR019775">
    <property type="entry name" value="WD40_repeat_CS"/>
</dbReference>
<comment type="subunit">
    <text evidence="7">Component of the eukaryotic translation initiation factor 3 (eIF-3) complex.</text>
</comment>
<proteinExistence type="inferred from homology"/>
<keyword evidence="3 8" id="KW-0853">WD repeat</keyword>
<dbReference type="AlphaFoldDB" id="G7E7N6"/>
<dbReference type="HOGENOM" id="CLU_043845_0_1_1"/>
<dbReference type="GO" id="GO:0016282">
    <property type="term" value="C:eukaryotic 43S preinitiation complex"/>
    <property type="evidence" value="ECO:0007669"/>
    <property type="project" value="UniProtKB-UniRule"/>
</dbReference>
<sequence length="333" mass="37146">MRPILLSGHERSLTQVKYNADGDLLFTCSKDHLINAWYSHNGERLGTYSGHNGTVWTVDVDSTSRYLLSGSADNCIKLWEVQTGKCLQTWEFPTAIKRVQWSEDDTMFLAVTEKRMGYEGSVVVFYVGPDMQPETEPMTKIETTFSKATVAAWAALDRNIIIAHDNGSVSLYDPKSGEEYDMREDVHEATITDLQTSKDKTWFVTSSKDKSAKILDAQDLKIIKTFATDAPLNSAGILPGKPYILVGGGQDAMSVTTTGARQGHFEIRFWHRIFEEEISRVKGGFGPCNTIAIHPHGLGYSIGGEDGYIRVHHFDEEFFKAKPYGPSDEATLD</sequence>
<dbReference type="InterPro" id="IPR027525">
    <property type="entry name" value="eIF3i"/>
</dbReference>
<dbReference type="OrthoDB" id="24966at2759"/>
<keyword evidence="4" id="KW-0677">Repeat</keyword>
<dbReference type="Pfam" id="PF24805">
    <property type="entry name" value="EIF3I"/>
    <property type="match status" value="1"/>
</dbReference>
<dbReference type="GO" id="GO:0001732">
    <property type="term" value="P:formation of cytoplasmic translation initiation complex"/>
    <property type="evidence" value="ECO:0007669"/>
    <property type="project" value="UniProtKB-UniRule"/>
</dbReference>
<evidence type="ECO:0000256" key="8">
    <source>
        <dbReference type="PROSITE-ProRule" id="PRU00221"/>
    </source>
</evidence>
<reference evidence="9 10" key="1">
    <citation type="journal article" date="2011" name="J. Gen. Appl. Microbiol.">
        <title>Draft genome sequencing of the enigmatic basidiomycete Mixia osmundae.</title>
        <authorList>
            <person name="Nishida H."/>
            <person name="Nagatsuka Y."/>
            <person name="Sugiyama J."/>
        </authorList>
    </citation>
    <scope>NUCLEOTIDE SEQUENCE [LARGE SCALE GENOMIC DNA]</scope>
    <source>
        <strain evidence="10">CBS 9802 / IAM 14324 / JCM 22182 / KY 12970</strain>
    </source>
</reference>
<dbReference type="HAMAP" id="MF_03008">
    <property type="entry name" value="eIF3i"/>
    <property type="match status" value="1"/>
</dbReference>
<name>G7E7N6_MIXOS</name>
<evidence type="ECO:0000256" key="4">
    <source>
        <dbReference type="ARBA" id="ARBA00022737"/>
    </source>
</evidence>
<keyword evidence="2 7" id="KW-0396">Initiation factor</keyword>